<keyword evidence="8" id="KW-0539">Nucleus</keyword>
<dbReference type="GO" id="GO:0000479">
    <property type="term" value="P:endonucleolytic cleavage of tricistronic rRNA transcript (SSU-rRNA, 5.8S rRNA, LSU-rRNA)"/>
    <property type="evidence" value="ECO:0007669"/>
    <property type="project" value="TreeGrafter"/>
</dbReference>
<evidence type="ECO:0000256" key="11">
    <source>
        <dbReference type="SAM" id="MobiDB-lite"/>
    </source>
</evidence>
<dbReference type="Gene3D" id="3.40.50.300">
    <property type="entry name" value="P-loop containing nucleotide triphosphate hydrolases"/>
    <property type="match status" value="1"/>
</dbReference>
<proteinExistence type="inferred from homology"/>
<keyword evidence="5" id="KW-0378">Hydrolase</keyword>
<evidence type="ECO:0000313" key="14">
    <source>
        <dbReference type="Proteomes" id="UP000030680"/>
    </source>
</evidence>
<evidence type="ECO:0000256" key="1">
    <source>
        <dbReference type="ARBA" id="ARBA00004604"/>
    </source>
</evidence>
<feature type="compositionally biased region" description="Basic and acidic residues" evidence="11">
    <location>
        <begin position="991"/>
        <end position="1001"/>
    </location>
</feature>
<comment type="catalytic activity">
    <reaction evidence="9">
        <text>GTP + H2O = GDP + phosphate + H(+)</text>
        <dbReference type="Rhea" id="RHEA:19669"/>
        <dbReference type="ChEBI" id="CHEBI:15377"/>
        <dbReference type="ChEBI" id="CHEBI:15378"/>
        <dbReference type="ChEBI" id="CHEBI:37565"/>
        <dbReference type="ChEBI" id="CHEBI:43474"/>
        <dbReference type="ChEBI" id="CHEBI:58189"/>
    </reaction>
    <physiologicalReaction direction="left-to-right" evidence="9">
        <dbReference type="Rhea" id="RHEA:19670"/>
    </physiologicalReaction>
</comment>
<evidence type="ECO:0000259" key="12">
    <source>
        <dbReference type="PROSITE" id="PS51714"/>
    </source>
</evidence>
<dbReference type="RefSeq" id="XP_005708356.1">
    <property type="nucleotide sequence ID" value="XM_005708299.1"/>
</dbReference>
<dbReference type="GO" id="GO:0032040">
    <property type="term" value="C:small-subunit processome"/>
    <property type="evidence" value="ECO:0007669"/>
    <property type="project" value="UniProtKB-ARBA"/>
</dbReference>
<feature type="region of interest" description="Disordered" evidence="11">
    <location>
        <begin position="982"/>
        <end position="1082"/>
    </location>
</feature>
<dbReference type="InterPro" id="IPR012948">
    <property type="entry name" value="AARP2CN"/>
</dbReference>
<feature type="compositionally biased region" description="Basic residues" evidence="11">
    <location>
        <begin position="9"/>
        <end position="25"/>
    </location>
</feature>
<dbReference type="GO" id="GO:0003924">
    <property type="term" value="F:GTPase activity"/>
    <property type="evidence" value="ECO:0007669"/>
    <property type="project" value="TreeGrafter"/>
</dbReference>
<dbReference type="GO" id="GO:0005654">
    <property type="term" value="C:nucleoplasm"/>
    <property type="evidence" value="ECO:0007669"/>
    <property type="project" value="UniProtKB-ARBA"/>
</dbReference>
<dbReference type="SMART" id="SM00785">
    <property type="entry name" value="AARP2CN"/>
    <property type="match status" value="1"/>
</dbReference>
<keyword evidence="4" id="KW-0547">Nucleotide-binding</keyword>
<evidence type="ECO:0000256" key="6">
    <source>
        <dbReference type="ARBA" id="ARBA00022840"/>
    </source>
</evidence>
<feature type="compositionally biased region" description="Acidic residues" evidence="11">
    <location>
        <begin position="579"/>
        <end position="613"/>
    </location>
</feature>
<evidence type="ECO:0000256" key="4">
    <source>
        <dbReference type="ARBA" id="ARBA00022741"/>
    </source>
</evidence>
<protein>
    <recommendedName>
        <fullName evidence="12">Bms1-type G domain-containing protein</fullName>
    </recommendedName>
</protein>
<dbReference type="PROSITE" id="PS51714">
    <property type="entry name" value="G_BMS1"/>
    <property type="match status" value="1"/>
</dbReference>
<evidence type="ECO:0000256" key="8">
    <source>
        <dbReference type="ARBA" id="ARBA00023242"/>
    </source>
</evidence>
<feature type="compositionally biased region" description="Basic and acidic residues" evidence="11">
    <location>
        <begin position="1027"/>
        <end position="1063"/>
    </location>
</feature>
<comment type="similarity">
    <text evidence="10">Belongs to the TRAFAC class translation factor GTPase superfamily. Bms1-like GTPase family. BMS1 subfamily.</text>
</comment>
<dbReference type="GO" id="GO:0000462">
    <property type="term" value="P:maturation of SSU-rRNA from tricistronic rRNA transcript (SSU-rRNA, 5.8S rRNA, LSU-rRNA)"/>
    <property type="evidence" value="ECO:0007669"/>
    <property type="project" value="TreeGrafter"/>
</dbReference>
<evidence type="ECO:0000256" key="10">
    <source>
        <dbReference type="ARBA" id="ARBA00061391"/>
    </source>
</evidence>
<keyword evidence="3" id="KW-0597">Phosphoprotein</keyword>
<dbReference type="OrthoDB" id="10260897at2759"/>
<feature type="region of interest" description="Disordered" evidence="11">
    <location>
        <begin position="322"/>
        <end position="344"/>
    </location>
</feature>
<keyword evidence="2" id="KW-0690">Ribosome biogenesis</keyword>
<dbReference type="Pfam" id="PF22298">
    <property type="entry name" value="Tsr1_G-like"/>
    <property type="match status" value="1"/>
</dbReference>
<dbReference type="STRING" id="130081.M2W7Q2"/>
<dbReference type="GO" id="GO:0005524">
    <property type="term" value="F:ATP binding"/>
    <property type="evidence" value="ECO:0007669"/>
    <property type="project" value="UniProtKB-KW"/>
</dbReference>
<dbReference type="Proteomes" id="UP000030680">
    <property type="component" value="Unassembled WGS sequence"/>
</dbReference>
<dbReference type="GO" id="GO:0030686">
    <property type="term" value="C:90S preribosome"/>
    <property type="evidence" value="ECO:0007669"/>
    <property type="project" value="TreeGrafter"/>
</dbReference>
<keyword evidence="7" id="KW-0342">GTP-binding</keyword>
<dbReference type="KEGG" id="gsl:Gasu_09100"/>
<evidence type="ECO:0000313" key="13">
    <source>
        <dbReference type="EMBL" id="EME31836.1"/>
    </source>
</evidence>
<dbReference type="PANTHER" id="PTHR12858:SF2">
    <property type="entry name" value="RIBOSOME BIOGENESIS PROTEIN BMS1 HOMOLOG"/>
    <property type="match status" value="1"/>
</dbReference>
<gene>
    <name evidence="13" type="ORF">Gasu_09100</name>
</gene>
<reference evidence="14" key="1">
    <citation type="journal article" date="2013" name="Science">
        <title>Gene transfer from bacteria and archaea facilitated evolution of an extremophilic eukaryote.</title>
        <authorList>
            <person name="Schonknecht G."/>
            <person name="Chen W.H."/>
            <person name="Ternes C.M."/>
            <person name="Barbier G.G."/>
            <person name="Shrestha R.P."/>
            <person name="Stanke M."/>
            <person name="Brautigam A."/>
            <person name="Baker B.J."/>
            <person name="Banfield J.F."/>
            <person name="Garavito R.M."/>
            <person name="Carr K."/>
            <person name="Wilkerson C."/>
            <person name="Rensing S.A."/>
            <person name="Gagneul D."/>
            <person name="Dickenson N.E."/>
            <person name="Oesterhelt C."/>
            <person name="Lercher M.J."/>
            <person name="Weber A.P."/>
        </authorList>
    </citation>
    <scope>NUCLEOTIDE SEQUENCE [LARGE SCALE GENOMIC DNA]</scope>
    <source>
        <strain evidence="14">074W</strain>
    </source>
</reference>
<feature type="region of interest" description="Disordered" evidence="11">
    <location>
        <begin position="577"/>
        <end position="623"/>
    </location>
</feature>
<dbReference type="InterPro" id="IPR030387">
    <property type="entry name" value="G_Bms1/Tsr1_dom"/>
</dbReference>
<dbReference type="Gramene" id="EME31836">
    <property type="protein sequence ID" value="EME31836"/>
    <property type="gene ID" value="Gasu_09100"/>
</dbReference>
<feature type="domain" description="Bms1-type G" evidence="12">
    <location>
        <begin position="87"/>
        <end position="252"/>
    </location>
</feature>
<dbReference type="OMA" id="KLHVPMV"/>
<accession>M2W7Q2</accession>
<dbReference type="SUPFAM" id="SSF52540">
    <property type="entry name" value="P-loop containing nucleoside triphosphate hydrolases"/>
    <property type="match status" value="1"/>
</dbReference>
<dbReference type="eggNOG" id="KOG1951">
    <property type="taxonomic scope" value="Eukaryota"/>
</dbReference>
<dbReference type="Pfam" id="PF08142">
    <property type="entry name" value="AARP2CN"/>
    <property type="match status" value="1"/>
</dbReference>
<keyword evidence="14" id="KW-1185">Reference proteome</keyword>
<dbReference type="SMART" id="SM01362">
    <property type="entry name" value="DUF663"/>
    <property type="match status" value="1"/>
</dbReference>
<organism evidence="13 14">
    <name type="scientific">Galdieria sulphuraria</name>
    <name type="common">Red alga</name>
    <dbReference type="NCBI Taxonomy" id="130081"/>
    <lineage>
        <taxon>Eukaryota</taxon>
        <taxon>Rhodophyta</taxon>
        <taxon>Bangiophyceae</taxon>
        <taxon>Galdieriales</taxon>
        <taxon>Galdieriaceae</taxon>
        <taxon>Galdieria</taxon>
    </lineage>
</organism>
<name>M2W7Q2_GALSU</name>
<dbReference type="GO" id="GO:0034511">
    <property type="term" value="F:U3 snoRNA binding"/>
    <property type="evidence" value="ECO:0007669"/>
    <property type="project" value="TreeGrafter"/>
</dbReference>
<dbReference type="GO" id="GO:0005525">
    <property type="term" value="F:GTP binding"/>
    <property type="evidence" value="ECO:0007669"/>
    <property type="project" value="UniProtKB-KW"/>
</dbReference>
<comment type="subcellular location">
    <subcellularLocation>
        <location evidence="1">Nucleus</location>
        <location evidence="1">Nucleolus</location>
    </subcellularLocation>
</comment>
<dbReference type="InterPro" id="IPR039761">
    <property type="entry name" value="Bms1/Tsr1"/>
</dbReference>
<dbReference type="InterPro" id="IPR007034">
    <property type="entry name" value="BMS1_TSR1_C"/>
</dbReference>
<evidence type="ECO:0000256" key="5">
    <source>
        <dbReference type="ARBA" id="ARBA00022801"/>
    </source>
</evidence>
<dbReference type="PANTHER" id="PTHR12858">
    <property type="entry name" value="RIBOSOME BIOGENESIS PROTEIN"/>
    <property type="match status" value="1"/>
</dbReference>
<dbReference type="AlphaFoldDB" id="M2W7Q2"/>
<sequence length="1082" mass="123146">MQSETTSVPHHKPKAGKKAALKKASAKAERKLRSLGLEQVSHSNVPKKEKKAVSGPVAMQRKIKASAEKEMLRAHLAVPDRTGGHEAPRIVVVMGPKGVGKSTIIRCLVKHYTKKKVGQIVGPITVLSGVKKRLSFLEVGGELPSMIDAAKIADLVLLVIDASFGFEMETFEFLNICSVHGMPRVIGILTHLDKIREGKQMKKMKKHLKNRFTNEITQGAKLFCFSGLTLGGEYLKREVLNLARFVSVTKFKTITWRNEHGYILVDRLEDKTEESKDDTKSRTVAFFGYLHGTYLRFPRGVNFKMHLPGVGDITVNHVEQLPDPCPLPNKEDASKSRKRKLSDKERAIHAPMGEVSGISYDQDAIYINLPNQTVRLTGDIEPESEGEVMIRNLQRIKSSMDDKLQSGKLDILRQSLLDQNSKDLLDSKKFLEEFASDIDSQEGSMENSLDEIFDNKDEDPMANEFKSENVGFESRDENDGIVEKWKLAKDDFQLDTRPKNLTKWIYDKRLAPTEVCLKDLGSFIFSGSEEADCSKFIASKSWDLLNNSSLKRRFSNSELVEENSNLSAESDDGYFTADACEDSSNDDSELDSETCSDVGLDDSSPEVDNEDATSVDSQEKRMRKKTEKKIQFDAAYDADALDKYSSDEDVSFDQALKLKLAERESKKKQKLATLDEESRQMMEGFPPGSYLRLQVDDVPEDFLRYFNPFAPILLGAVKIGEEQFCHIRARLKRHRWRKGLLKCGDPLIFSIGWRRFQSIPVYSSEDQNGRNRYLKYTPEHLHCDATFFGPRVALGTGVICFQRLDGPNTSNFRVAASGYISEVSGDFNIVKKLKLIGEPLKIFKNSAFVRGMFHSDLEVSKYLGAKIRTVSGIRGAIKKALKSPPGAFRATFEDKILMSDIVFLRAWVKVAVESYCVDVQDRLCPPSVEIRHLMKTLRELRVMQQIPIPTNDDSEYRKIDERPAQRNFRPFHIPRSLQATLPFSSKPKQISAKEKQRRSNLEKVMSAVTDPEERKEQKTFQMLNTIRNERTKKREMVSKARLEAKRKDMEKQEAERQQRIDERRKRRYKSRGAARKRQRTND</sequence>
<evidence type="ECO:0000256" key="2">
    <source>
        <dbReference type="ARBA" id="ARBA00022517"/>
    </source>
</evidence>
<evidence type="ECO:0000256" key="9">
    <source>
        <dbReference type="ARBA" id="ARBA00049117"/>
    </source>
</evidence>
<dbReference type="EMBL" id="KB454489">
    <property type="protein sequence ID" value="EME31836.1"/>
    <property type="molecule type" value="Genomic_DNA"/>
</dbReference>
<dbReference type="GeneID" id="17090454"/>
<feature type="compositionally biased region" description="Basic residues" evidence="11">
    <location>
        <begin position="1064"/>
        <end position="1082"/>
    </location>
</feature>
<keyword evidence="6" id="KW-0067">ATP-binding</keyword>
<dbReference type="FunFam" id="3.40.50.300:FF:000105">
    <property type="entry name" value="BMS1 ribosome biogenesis factor"/>
    <property type="match status" value="1"/>
</dbReference>
<evidence type="ECO:0000256" key="3">
    <source>
        <dbReference type="ARBA" id="ARBA00022553"/>
    </source>
</evidence>
<dbReference type="Pfam" id="PF04950">
    <property type="entry name" value="RIBIOP_C"/>
    <property type="match status" value="1"/>
</dbReference>
<feature type="region of interest" description="Disordered" evidence="11">
    <location>
        <begin position="1"/>
        <end position="59"/>
    </location>
</feature>
<evidence type="ECO:0000256" key="7">
    <source>
        <dbReference type="ARBA" id="ARBA00023134"/>
    </source>
</evidence>
<dbReference type="InterPro" id="IPR027417">
    <property type="entry name" value="P-loop_NTPase"/>
</dbReference>